<dbReference type="Proteomes" id="UP001602058">
    <property type="component" value="Unassembled WGS sequence"/>
</dbReference>
<dbReference type="EMBL" id="JBIAWJ010000010">
    <property type="protein sequence ID" value="MFF4523903.1"/>
    <property type="molecule type" value="Genomic_DNA"/>
</dbReference>
<organism evidence="1 2">
    <name type="scientific">Streptomyces bluensis</name>
    <dbReference type="NCBI Taxonomy" id="33897"/>
    <lineage>
        <taxon>Bacteria</taxon>
        <taxon>Bacillati</taxon>
        <taxon>Actinomycetota</taxon>
        <taxon>Actinomycetes</taxon>
        <taxon>Kitasatosporales</taxon>
        <taxon>Streptomycetaceae</taxon>
        <taxon>Streptomyces</taxon>
    </lineage>
</organism>
<evidence type="ECO:0000313" key="1">
    <source>
        <dbReference type="EMBL" id="MFF4523903.1"/>
    </source>
</evidence>
<dbReference type="RefSeq" id="WP_351078483.1">
    <property type="nucleotide sequence ID" value="NZ_JBEOZG010000004.1"/>
</dbReference>
<gene>
    <name evidence="1" type="ORF">ACFY1D_21160</name>
</gene>
<keyword evidence="2" id="KW-1185">Reference proteome</keyword>
<reference evidence="1 2" key="1">
    <citation type="submission" date="2024-10" db="EMBL/GenBank/DDBJ databases">
        <title>The Natural Products Discovery Center: Release of the First 8490 Sequenced Strains for Exploring Actinobacteria Biosynthetic Diversity.</title>
        <authorList>
            <person name="Kalkreuter E."/>
            <person name="Kautsar S.A."/>
            <person name="Yang D."/>
            <person name="Bader C.D."/>
            <person name="Teijaro C.N."/>
            <person name="Fluegel L."/>
            <person name="Davis C.M."/>
            <person name="Simpson J.R."/>
            <person name="Lauterbach L."/>
            <person name="Steele A.D."/>
            <person name="Gui C."/>
            <person name="Meng S."/>
            <person name="Li G."/>
            <person name="Viehrig K."/>
            <person name="Ye F."/>
            <person name="Su P."/>
            <person name="Kiefer A.F."/>
            <person name="Nichols A."/>
            <person name="Cepeda A.J."/>
            <person name="Yan W."/>
            <person name="Fan B."/>
            <person name="Jiang Y."/>
            <person name="Adhikari A."/>
            <person name="Zheng C.-J."/>
            <person name="Schuster L."/>
            <person name="Cowan T.M."/>
            <person name="Smanski M.J."/>
            <person name="Chevrette M.G."/>
            <person name="De Carvalho L.P.S."/>
            <person name="Shen B."/>
        </authorList>
    </citation>
    <scope>NUCLEOTIDE SEQUENCE [LARGE SCALE GENOMIC DNA]</scope>
    <source>
        <strain evidence="1 2">NPDC001390</strain>
    </source>
</reference>
<proteinExistence type="predicted"/>
<accession>A0ABW6UMD9</accession>
<evidence type="ECO:0008006" key="3">
    <source>
        <dbReference type="Google" id="ProtNLM"/>
    </source>
</evidence>
<name>A0ABW6UMD9_9ACTN</name>
<evidence type="ECO:0000313" key="2">
    <source>
        <dbReference type="Proteomes" id="UP001602058"/>
    </source>
</evidence>
<sequence length="68" mass="7469">MGIRTLRRRSATTVGVLVSAWFRRAPVYAPGASTARIPEDVTLFRSPRDLARAAEQASTAISRTTPWP</sequence>
<protein>
    <recommendedName>
        <fullName evidence="3">Secreted protein</fullName>
    </recommendedName>
</protein>
<comment type="caution">
    <text evidence="1">The sequence shown here is derived from an EMBL/GenBank/DDBJ whole genome shotgun (WGS) entry which is preliminary data.</text>
</comment>